<dbReference type="Proteomes" id="UP000324701">
    <property type="component" value="Unassembled WGS sequence"/>
</dbReference>
<accession>A0A5B1B521</accession>
<feature type="region of interest" description="Disordered" evidence="1">
    <location>
        <begin position="78"/>
        <end position="206"/>
    </location>
</feature>
<feature type="compositionally biased region" description="Polar residues" evidence="1">
    <location>
        <begin position="103"/>
        <end position="115"/>
    </location>
</feature>
<evidence type="ECO:0000256" key="1">
    <source>
        <dbReference type="SAM" id="MobiDB-lite"/>
    </source>
</evidence>
<dbReference type="EMBL" id="VTZN01000405">
    <property type="protein sequence ID" value="KAA1242750.1"/>
    <property type="molecule type" value="Genomic_DNA"/>
</dbReference>
<sequence>MRDRLTEIANSGNERIDRILSSTGLMDAKVAAVNEVIAESNSSASNAAGIAMSNIIDATQRVLDETIGGDARKWLREHGVNLDGPAPSRPITARDLDSPPPNSQSAPAWASSHTAPDTPLPDDGQPATSPAAAWSSSHTAPGTLGQIDSGASTSPLVSAWGNDHTAPGLWTPPGAVQPPSPPGMPVVGVGGPLVPGVSAPAAPGAP</sequence>
<gene>
    <name evidence="2" type="ORF">F0Q45_26090</name>
</gene>
<feature type="compositionally biased region" description="Low complexity" evidence="1">
    <location>
        <begin position="194"/>
        <end position="206"/>
    </location>
</feature>
<organism evidence="2 3">
    <name type="scientific">Mycobacterium simiae</name>
    <name type="common">Mycobacterium habana</name>
    <dbReference type="NCBI Taxonomy" id="1784"/>
    <lineage>
        <taxon>Bacteria</taxon>
        <taxon>Bacillati</taxon>
        <taxon>Actinomycetota</taxon>
        <taxon>Actinomycetes</taxon>
        <taxon>Mycobacteriales</taxon>
        <taxon>Mycobacteriaceae</taxon>
        <taxon>Mycobacterium</taxon>
        <taxon>Mycobacterium simiae complex</taxon>
    </lineage>
</organism>
<comment type="caution">
    <text evidence="2">The sequence shown here is derived from an EMBL/GenBank/DDBJ whole genome shotgun (WGS) entry which is preliminary data.</text>
</comment>
<evidence type="ECO:0000313" key="2">
    <source>
        <dbReference type="EMBL" id="KAA1242750.1"/>
    </source>
</evidence>
<proteinExistence type="predicted"/>
<feature type="compositionally biased region" description="Pro residues" evidence="1">
    <location>
        <begin position="175"/>
        <end position="184"/>
    </location>
</feature>
<feature type="non-terminal residue" evidence="2">
    <location>
        <position position="206"/>
    </location>
</feature>
<evidence type="ECO:0000313" key="3">
    <source>
        <dbReference type="Proteomes" id="UP000324701"/>
    </source>
</evidence>
<feature type="compositionally biased region" description="Low complexity" evidence="1">
    <location>
        <begin position="126"/>
        <end position="141"/>
    </location>
</feature>
<dbReference type="AlphaFoldDB" id="A0A5B1B521"/>
<keyword evidence="3" id="KW-1185">Reference proteome</keyword>
<name>A0A5B1B521_MYCSI</name>
<protein>
    <submittedName>
        <fullName evidence="2">Uncharacterized protein</fullName>
    </submittedName>
</protein>
<reference evidence="2 3" key="1">
    <citation type="submission" date="2019-09" db="EMBL/GenBank/DDBJ databases">
        <title>Report of infection by Mycobacterium simiae a patient suffering from pulmonary tuberculosis.</title>
        <authorList>
            <person name="Mohanty P.S."/>
            <person name="Bansal A.K."/>
            <person name="Singh H."/>
            <person name="Sharma S."/>
            <person name="Patil S.A."/>
            <person name="Upadhaya P."/>
            <person name="Singh P.K."/>
            <person name="Kumar D."/>
            <person name="Kumar S."/>
            <person name="Singh R.K."/>
            <person name="Chaudhary B."/>
        </authorList>
    </citation>
    <scope>NUCLEOTIDE SEQUENCE [LARGE SCALE GENOMIC DNA]</scope>
    <source>
        <strain evidence="2 3">JAL-560-SIM</strain>
    </source>
</reference>